<dbReference type="GO" id="GO:0009279">
    <property type="term" value="C:cell outer membrane"/>
    <property type="evidence" value="ECO:0007669"/>
    <property type="project" value="UniProtKB-SubCell"/>
</dbReference>
<evidence type="ECO:0008006" key="11">
    <source>
        <dbReference type="Google" id="ProtNLM"/>
    </source>
</evidence>
<reference evidence="10" key="1">
    <citation type="submission" date="2015-12" db="EMBL/GenBank/DDBJ databases">
        <title>Complete genome sequence of Lutibacter profundus strain LP1.</title>
        <authorList>
            <person name="Wissuwa J."/>
            <person name="Le Moine Bauer S."/>
            <person name="Stokke R."/>
            <person name="Dahle H."/>
            <person name="Steen I.H."/>
        </authorList>
    </citation>
    <scope>NUCLEOTIDE SEQUENCE [LARGE SCALE GENOMIC DNA]</scope>
    <source>
        <strain evidence="10">LP1</strain>
    </source>
</reference>
<sequence length="444" mass="49990">MRKLYLIVMLCITYISSAQTLSYNDIGVLFSQEKINGTARYNAMSGAFGALGGDLSSIETNPAGAAVFLKSEFAISLNIRNIQTTANFYGNSELTDNDYSNLSQAGGVFVFKNNSPNWGNVALAFNYSTINNFENFWTASGNSGFAPISDFYDSDPVVYINSDGQYFENFIDGKNNKYSFTIASQYNDNLYVGASISTYSIEHYQNVLIEEYNNDGNENTFDVSQTQELFTYGDGFSFNIGFISKPTNNIRFGLAYQSPVWYTLSEDFSEYDVTIFENDLNTFSENSGVNAFDYKLRTPSKLTGSFAYIFDKQGLISVDYIYKNYSNTKLSNARFVAENQEFSTNLESVGELRIGTEWRFKDISVRGGYNINKSPYKNALESDNYEGFSFGAGYKFKGGKLDFSYQKYNNTTASYNFYPQYNQINSTELDSNTSRFTATLVLNI</sequence>
<reference evidence="9 10" key="2">
    <citation type="journal article" date="2016" name="Int. J. Syst. Evol. Microbiol.">
        <title>Lutibacter profundi sp. nov., isolated from a deep-sea hydrothermal system on the Arctic Mid-Ocean Ridge and emended description of the genus Lutibacter.</title>
        <authorList>
            <person name="Le Moine Bauer S."/>
            <person name="Roalkvam I."/>
            <person name="Steen I.H."/>
            <person name="Dahle H."/>
        </authorList>
    </citation>
    <scope>NUCLEOTIDE SEQUENCE [LARGE SCALE GENOMIC DNA]</scope>
    <source>
        <strain evidence="9 10">LP1</strain>
    </source>
</reference>
<evidence type="ECO:0000313" key="10">
    <source>
        <dbReference type="Proteomes" id="UP000059672"/>
    </source>
</evidence>
<organism evidence="9 10">
    <name type="scientific">Lutibacter profundi</name>
    <dbReference type="NCBI Taxonomy" id="1622118"/>
    <lineage>
        <taxon>Bacteria</taxon>
        <taxon>Pseudomonadati</taxon>
        <taxon>Bacteroidota</taxon>
        <taxon>Flavobacteriia</taxon>
        <taxon>Flavobacteriales</taxon>
        <taxon>Flavobacteriaceae</taxon>
        <taxon>Lutibacter</taxon>
    </lineage>
</organism>
<evidence type="ECO:0000256" key="7">
    <source>
        <dbReference type="ARBA" id="ARBA00023237"/>
    </source>
</evidence>
<keyword evidence="4" id="KW-0812">Transmembrane</keyword>
<dbReference type="OrthoDB" id="9765571at2"/>
<dbReference type="Proteomes" id="UP000059672">
    <property type="component" value="Chromosome"/>
</dbReference>
<dbReference type="InterPro" id="IPR005017">
    <property type="entry name" value="OMPP1/FadL/TodX"/>
</dbReference>
<dbReference type="PANTHER" id="PTHR35093:SF8">
    <property type="entry name" value="OUTER MEMBRANE PROTEIN NMB0088-RELATED"/>
    <property type="match status" value="1"/>
</dbReference>
<evidence type="ECO:0000256" key="8">
    <source>
        <dbReference type="SAM" id="SignalP"/>
    </source>
</evidence>
<comment type="subcellular location">
    <subcellularLocation>
        <location evidence="1">Cell outer membrane</location>
        <topology evidence="1">Multi-pass membrane protein</topology>
    </subcellularLocation>
</comment>
<dbReference type="STRING" id="1622118.Lupro_11220"/>
<evidence type="ECO:0000256" key="4">
    <source>
        <dbReference type="ARBA" id="ARBA00022692"/>
    </source>
</evidence>
<dbReference type="GO" id="GO:0015483">
    <property type="term" value="F:long-chain fatty acid transporting porin activity"/>
    <property type="evidence" value="ECO:0007669"/>
    <property type="project" value="TreeGrafter"/>
</dbReference>
<evidence type="ECO:0000256" key="6">
    <source>
        <dbReference type="ARBA" id="ARBA00023136"/>
    </source>
</evidence>
<dbReference type="Pfam" id="PF03349">
    <property type="entry name" value="Toluene_X"/>
    <property type="match status" value="1"/>
</dbReference>
<proteinExistence type="inferred from homology"/>
<keyword evidence="6" id="KW-0472">Membrane</keyword>
<dbReference type="AlphaFoldDB" id="A0A0X8G823"/>
<dbReference type="SUPFAM" id="SSF56935">
    <property type="entry name" value="Porins"/>
    <property type="match status" value="1"/>
</dbReference>
<comment type="similarity">
    <text evidence="2">Belongs to the OmpP1/FadL family.</text>
</comment>
<keyword evidence="7" id="KW-0998">Cell outer membrane</keyword>
<dbReference type="EMBL" id="CP013355">
    <property type="protein sequence ID" value="AMC11805.1"/>
    <property type="molecule type" value="Genomic_DNA"/>
</dbReference>
<evidence type="ECO:0000256" key="3">
    <source>
        <dbReference type="ARBA" id="ARBA00022452"/>
    </source>
</evidence>
<evidence type="ECO:0000256" key="1">
    <source>
        <dbReference type="ARBA" id="ARBA00004571"/>
    </source>
</evidence>
<accession>A0A0X8G823</accession>
<feature type="chain" id="PRO_5007066338" description="Hemin receptor" evidence="8">
    <location>
        <begin position="19"/>
        <end position="444"/>
    </location>
</feature>
<evidence type="ECO:0000256" key="2">
    <source>
        <dbReference type="ARBA" id="ARBA00008163"/>
    </source>
</evidence>
<dbReference type="PATRIC" id="fig|1622118.3.peg.2305"/>
<feature type="signal peptide" evidence="8">
    <location>
        <begin position="1"/>
        <end position="18"/>
    </location>
</feature>
<keyword evidence="10" id="KW-1185">Reference proteome</keyword>
<dbReference type="RefSeq" id="WP_068210290.1">
    <property type="nucleotide sequence ID" value="NZ_CP013355.1"/>
</dbReference>
<gene>
    <name evidence="9" type="ORF">Lupro_11220</name>
</gene>
<evidence type="ECO:0000313" key="9">
    <source>
        <dbReference type="EMBL" id="AMC11805.1"/>
    </source>
</evidence>
<keyword evidence="3" id="KW-1134">Transmembrane beta strand</keyword>
<dbReference type="PANTHER" id="PTHR35093">
    <property type="entry name" value="OUTER MEMBRANE PROTEIN NMB0088-RELATED"/>
    <property type="match status" value="1"/>
</dbReference>
<protein>
    <recommendedName>
        <fullName evidence="11">Hemin receptor</fullName>
    </recommendedName>
</protein>
<evidence type="ECO:0000256" key="5">
    <source>
        <dbReference type="ARBA" id="ARBA00022729"/>
    </source>
</evidence>
<dbReference type="Gene3D" id="2.40.160.60">
    <property type="entry name" value="Outer membrane protein transport protein (OMPP1/FadL/TodX)"/>
    <property type="match status" value="1"/>
</dbReference>
<name>A0A0X8G823_9FLAO</name>
<dbReference type="KEGG" id="lut:Lupro_11220"/>
<keyword evidence="5 8" id="KW-0732">Signal</keyword>